<dbReference type="RefSeq" id="WP_231940482.1">
    <property type="nucleotide sequence ID" value="NZ_LS483487.1"/>
</dbReference>
<proteinExistence type="predicted"/>
<name>A0AAX2JGE5_9FUSO</name>
<dbReference type="PROSITE" id="PS50817">
    <property type="entry name" value="INTEIN_N_TER"/>
    <property type="match status" value="1"/>
</dbReference>
<dbReference type="InterPro" id="IPR036844">
    <property type="entry name" value="Hint_dom_sf"/>
</dbReference>
<dbReference type="NCBIfam" id="TIGR01445">
    <property type="entry name" value="intein_Nterm"/>
    <property type="match status" value="1"/>
</dbReference>
<evidence type="ECO:0000313" key="1">
    <source>
        <dbReference type="EMBL" id="SQJ12304.1"/>
    </source>
</evidence>
<dbReference type="InterPro" id="IPR006141">
    <property type="entry name" value="Intein_N"/>
</dbReference>
<dbReference type="EMBL" id="LS483487">
    <property type="protein sequence ID" value="SQJ12304.1"/>
    <property type="molecule type" value="Genomic_DNA"/>
</dbReference>
<dbReference type="GO" id="GO:0016539">
    <property type="term" value="P:intein-mediated protein splicing"/>
    <property type="evidence" value="ECO:0007669"/>
    <property type="project" value="InterPro"/>
</dbReference>
<dbReference type="AlphaFoldDB" id="A0AAX2JGE5"/>
<dbReference type="CDD" id="cd00081">
    <property type="entry name" value="Hint"/>
    <property type="match status" value="1"/>
</dbReference>
<reference evidence="1 2" key="1">
    <citation type="submission" date="2018-06" db="EMBL/GenBank/DDBJ databases">
        <authorList>
            <consortium name="Pathogen Informatics"/>
            <person name="Doyle S."/>
        </authorList>
    </citation>
    <scope>NUCLEOTIDE SEQUENCE [LARGE SCALE GENOMIC DNA]</scope>
    <source>
        <strain evidence="1 2">NCTC12112</strain>
    </source>
</reference>
<dbReference type="Gene3D" id="2.170.16.10">
    <property type="entry name" value="Hedgehog/Intein (Hint) domain"/>
    <property type="match status" value="1"/>
</dbReference>
<dbReference type="SUPFAM" id="SSF51294">
    <property type="entry name" value="Hedgehog/intein (Hint) domain"/>
    <property type="match status" value="1"/>
</dbReference>
<protein>
    <submittedName>
        <fullName evidence="1">Intein N-terminal splicing region</fullName>
    </submittedName>
</protein>
<dbReference type="Proteomes" id="UP000249008">
    <property type="component" value="Chromosome 1"/>
</dbReference>
<gene>
    <name evidence="1" type="ORF">NCTC12112_02681</name>
</gene>
<evidence type="ECO:0000313" key="2">
    <source>
        <dbReference type="Proteomes" id="UP000249008"/>
    </source>
</evidence>
<organism evidence="1 2">
    <name type="scientific">Fusobacterium ulcerans</name>
    <dbReference type="NCBI Taxonomy" id="861"/>
    <lineage>
        <taxon>Bacteria</taxon>
        <taxon>Fusobacteriati</taxon>
        <taxon>Fusobacteriota</taxon>
        <taxon>Fusobacteriia</taxon>
        <taxon>Fusobacteriales</taxon>
        <taxon>Fusobacteriaceae</taxon>
        <taxon>Fusobacterium</taxon>
    </lineage>
</organism>
<sequence length="106" mass="11972">MSDSGKTQRVMNVWQGREEHMMCIELKNGSKITLTKNHPVKTVSEVKKADEINEDDEILVAYGEKYKIASISCIEYNGRVYNLDISGNFMIAEGIAVGDFGIQNRR</sequence>
<accession>A0AAX2JGE5</accession>